<dbReference type="EMBL" id="LWBP01000123">
    <property type="protein sequence ID" value="OQP62185.1"/>
    <property type="molecule type" value="Genomic_DNA"/>
</dbReference>
<dbReference type="GO" id="GO:0008556">
    <property type="term" value="F:P-type potassium transmembrane transporter activity"/>
    <property type="evidence" value="ECO:0007669"/>
    <property type="project" value="InterPro"/>
</dbReference>
<organism evidence="2 3">
    <name type="scientific">Niastella populi</name>
    <dbReference type="NCBI Taxonomy" id="550983"/>
    <lineage>
        <taxon>Bacteria</taxon>
        <taxon>Pseudomonadati</taxon>
        <taxon>Bacteroidota</taxon>
        <taxon>Chitinophagia</taxon>
        <taxon>Chitinophagales</taxon>
        <taxon>Chitinophagaceae</taxon>
        <taxon>Niastella</taxon>
    </lineage>
</organism>
<evidence type="ECO:0000313" key="2">
    <source>
        <dbReference type="EMBL" id="OQP62185.1"/>
    </source>
</evidence>
<keyword evidence="1" id="KW-1133">Transmembrane helix</keyword>
<dbReference type="STRING" id="550983.A4R26_18075"/>
<name>A0A1V9FV06_9BACT</name>
<dbReference type="RefSeq" id="WP_081163974.1">
    <property type="nucleotide sequence ID" value="NZ_LWBP01000123.1"/>
</dbReference>
<reference evidence="3" key="1">
    <citation type="submission" date="2016-04" db="EMBL/GenBank/DDBJ databases">
        <authorList>
            <person name="Chen L."/>
            <person name="Zhuang W."/>
            <person name="Wang G."/>
        </authorList>
    </citation>
    <scope>NUCLEOTIDE SEQUENCE [LARGE SCALE GENOMIC DNA]</scope>
    <source>
        <strain evidence="3">208</strain>
    </source>
</reference>
<keyword evidence="1" id="KW-0812">Transmembrane</keyword>
<dbReference type="AlphaFoldDB" id="A0A1V9FV06"/>
<keyword evidence="3" id="KW-1185">Reference proteome</keyword>
<feature type="transmembrane region" description="Helical" evidence="1">
    <location>
        <begin position="6"/>
        <end position="21"/>
    </location>
</feature>
<evidence type="ECO:0000313" key="3">
    <source>
        <dbReference type="Proteomes" id="UP000192276"/>
    </source>
</evidence>
<accession>A0A1V9FV06</accession>
<keyword evidence="1" id="KW-0472">Membrane</keyword>
<dbReference type="NCBIfam" id="TIGR02115">
    <property type="entry name" value="potass_kdpF"/>
    <property type="match status" value="1"/>
</dbReference>
<dbReference type="GO" id="GO:0005886">
    <property type="term" value="C:plasma membrane"/>
    <property type="evidence" value="ECO:0007669"/>
    <property type="project" value="InterPro"/>
</dbReference>
<protein>
    <submittedName>
        <fullName evidence="2">Potassium-transporting ATPase subunit F</fullName>
    </submittedName>
</protein>
<dbReference type="InterPro" id="IPR011726">
    <property type="entry name" value="KdpF"/>
</dbReference>
<dbReference type="Proteomes" id="UP000192276">
    <property type="component" value="Unassembled WGS sequence"/>
</dbReference>
<gene>
    <name evidence="2" type="ORF">A4R26_18075</name>
</gene>
<comment type="caution">
    <text evidence="2">The sequence shown here is derived from an EMBL/GenBank/DDBJ whole genome shotgun (WGS) entry which is preliminary data.</text>
</comment>
<sequence>MINALFFLSILVFGYLLYVLIKPERF</sequence>
<evidence type="ECO:0000256" key="1">
    <source>
        <dbReference type="SAM" id="Phobius"/>
    </source>
</evidence>
<proteinExistence type="predicted"/>
<dbReference type="Pfam" id="PF09604">
    <property type="entry name" value="Potass_KdpF"/>
    <property type="match status" value="1"/>
</dbReference>